<dbReference type="RefSeq" id="WP_230435242.1">
    <property type="nucleotide sequence ID" value="NZ_CP087715.1"/>
</dbReference>
<dbReference type="Proteomes" id="UP001597264">
    <property type="component" value="Unassembled WGS sequence"/>
</dbReference>
<feature type="region of interest" description="Disordered" evidence="4">
    <location>
        <begin position="260"/>
        <end position="287"/>
    </location>
</feature>
<evidence type="ECO:0000256" key="5">
    <source>
        <dbReference type="SAM" id="Phobius"/>
    </source>
</evidence>
<name>A0ABW3UDM0_9GAMM</name>
<evidence type="ECO:0000259" key="6">
    <source>
        <dbReference type="PROSITE" id="PS01124"/>
    </source>
</evidence>
<dbReference type="PANTHER" id="PTHR43280">
    <property type="entry name" value="ARAC-FAMILY TRANSCRIPTIONAL REGULATOR"/>
    <property type="match status" value="1"/>
</dbReference>
<evidence type="ECO:0000256" key="4">
    <source>
        <dbReference type="SAM" id="MobiDB-lite"/>
    </source>
</evidence>
<keyword evidence="8" id="KW-1185">Reference proteome</keyword>
<feature type="transmembrane region" description="Helical" evidence="5">
    <location>
        <begin position="39"/>
        <end position="55"/>
    </location>
</feature>
<evidence type="ECO:0000256" key="3">
    <source>
        <dbReference type="ARBA" id="ARBA00023163"/>
    </source>
</evidence>
<keyword evidence="5" id="KW-0472">Membrane</keyword>
<keyword evidence="1" id="KW-0805">Transcription regulation</keyword>
<dbReference type="Pfam" id="PF12833">
    <property type="entry name" value="HTH_18"/>
    <property type="match status" value="1"/>
</dbReference>
<organism evidence="7 8">
    <name type="scientific">Microbulbifer celer</name>
    <dbReference type="NCBI Taxonomy" id="435905"/>
    <lineage>
        <taxon>Bacteria</taxon>
        <taxon>Pseudomonadati</taxon>
        <taxon>Pseudomonadota</taxon>
        <taxon>Gammaproteobacteria</taxon>
        <taxon>Cellvibrionales</taxon>
        <taxon>Microbulbiferaceae</taxon>
        <taxon>Microbulbifer</taxon>
    </lineage>
</organism>
<feature type="transmembrane region" description="Helical" evidence="5">
    <location>
        <begin position="100"/>
        <end position="116"/>
    </location>
</feature>
<dbReference type="PROSITE" id="PS01124">
    <property type="entry name" value="HTH_ARAC_FAMILY_2"/>
    <property type="match status" value="1"/>
</dbReference>
<dbReference type="SUPFAM" id="SSF46689">
    <property type="entry name" value="Homeodomain-like"/>
    <property type="match status" value="1"/>
</dbReference>
<keyword evidence="2" id="KW-0238">DNA-binding</keyword>
<keyword evidence="5" id="KW-0812">Transmembrane</keyword>
<proteinExistence type="predicted"/>
<reference evidence="8" key="1">
    <citation type="journal article" date="2019" name="Int. J. Syst. Evol. Microbiol.">
        <title>The Global Catalogue of Microorganisms (GCM) 10K type strain sequencing project: providing services to taxonomists for standard genome sequencing and annotation.</title>
        <authorList>
            <consortium name="The Broad Institute Genomics Platform"/>
            <consortium name="The Broad Institute Genome Sequencing Center for Infectious Disease"/>
            <person name="Wu L."/>
            <person name="Ma J."/>
        </authorList>
    </citation>
    <scope>NUCLEOTIDE SEQUENCE [LARGE SCALE GENOMIC DNA]</scope>
    <source>
        <strain evidence="8">CCUG 54356</strain>
    </source>
</reference>
<dbReference type="Gene3D" id="1.10.10.60">
    <property type="entry name" value="Homeodomain-like"/>
    <property type="match status" value="1"/>
</dbReference>
<evidence type="ECO:0000256" key="2">
    <source>
        <dbReference type="ARBA" id="ARBA00023125"/>
    </source>
</evidence>
<keyword evidence="5" id="KW-1133">Transmembrane helix</keyword>
<accession>A0ABW3UDM0</accession>
<feature type="transmembrane region" description="Helical" evidence="5">
    <location>
        <begin position="6"/>
        <end position="27"/>
    </location>
</feature>
<feature type="transmembrane region" description="Helical" evidence="5">
    <location>
        <begin position="185"/>
        <end position="203"/>
    </location>
</feature>
<evidence type="ECO:0000313" key="8">
    <source>
        <dbReference type="Proteomes" id="UP001597264"/>
    </source>
</evidence>
<feature type="domain" description="HTH araC/xylS-type" evidence="6">
    <location>
        <begin position="292"/>
        <end position="404"/>
    </location>
</feature>
<dbReference type="InterPro" id="IPR009057">
    <property type="entry name" value="Homeodomain-like_sf"/>
</dbReference>
<dbReference type="InterPro" id="IPR018062">
    <property type="entry name" value="HTH_AraC-typ_CS"/>
</dbReference>
<dbReference type="EMBL" id="JBHTLR010000034">
    <property type="protein sequence ID" value="MFD1218297.1"/>
    <property type="molecule type" value="Genomic_DNA"/>
</dbReference>
<feature type="transmembrane region" description="Helical" evidence="5">
    <location>
        <begin position="147"/>
        <end position="164"/>
    </location>
</feature>
<dbReference type="PANTHER" id="PTHR43280:SF29">
    <property type="entry name" value="ARAC-FAMILY TRANSCRIPTIONAL REGULATOR"/>
    <property type="match status" value="1"/>
</dbReference>
<evidence type="ECO:0000313" key="7">
    <source>
        <dbReference type="EMBL" id="MFD1218297.1"/>
    </source>
</evidence>
<feature type="compositionally biased region" description="Low complexity" evidence="4">
    <location>
        <begin position="264"/>
        <end position="274"/>
    </location>
</feature>
<dbReference type="InterPro" id="IPR018060">
    <property type="entry name" value="HTH_AraC"/>
</dbReference>
<protein>
    <submittedName>
        <fullName evidence="7">Helix-turn-helix transcriptional regulator</fullName>
    </submittedName>
</protein>
<dbReference type="PROSITE" id="PS00041">
    <property type="entry name" value="HTH_ARAC_FAMILY_1"/>
    <property type="match status" value="1"/>
</dbReference>
<evidence type="ECO:0000256" key="1">
    <source>
        <dbReference type="ARBA" id="ARBA00023015"/>
    </source>
</evidence>
<dbReference type="SMART" id="SM00342">
    <property type="entry name" value="HTH_ARAC"/>
    <property type="match status" value="1"/>
</dbReference>
<keyword evidence="3" id="KW-0804">Transcription</keyword>
<gene>
    <name evidence="7" type="ORF">ACFQ2X_16970</name>
</gene>
<feature type="transmembrane region" description="Helical" evidence="5">
    <location>
        <begin position="67"/>
        <end position="88"/>
    </location>
</feature>
<feature type="transmembrane region" description="Helical" evidence="5">
    <location>
        <begin position="215"/>
        <end position="237"/>
    </location>
</feature>
<comment type="caution">
    <text evidence="7">The sequence shown here is derived from an EMBL/GenBank/DDBJ whole genome shotgun (WGS) entry which is preliminary data.</text>
</comment>
<sequence>MVITLYPISLLIFASIFICLPLILLLWMAPWGNRRANHCLALLLVVSCVIAAAQLPMTELPPLPTSYFYIFSLQLLPGPLLFFFTLLLTHPGFSWQRQHLLHLLPAPLMALVWWLQQPLSESGLLNLPCARASGCELLYQARFLHRFSTYLSLIGYCSAALWVLRPHLSRIKQHYSEIEQVHLRWLKVLLSCYVVATLLAVGLEWHGFFHPRPQFSTGVLQGLSPLVLALTLGYFGLQQRHIQLETTAPRTYTPIVASASETEQQAQPQQQAQQRDGAGNAPGKYQTSSLTESAAAEIWEQLQQRMLRDKPHLKPGLKIADLALTLDVPVHHLSECINGFARQSFYDFINQRRVEEAARLLTDPQHRHLSVTDIGLQAGFNSNSTFFTHFKKRLQMTPKQFRQRQSEASTPPPKTI</sequence>